<proteinExistence type="predicted"/>
<dbReference type="AlphaFoldDB" id="A0AAW1XMW7"/>
<dbReference type="PANTHER" id="PTHR31672">
    <property type="entry name" value="BNACNNG10540D PROTEIN"/>
    <property type="match status" value="1"/>
</dbReference>
<accession>A0AAW1XMW7</accession>
<dbReference type="InterPro" id="IPR017451">
    <property type="entry name" value="F-box-assoc_interact_dom"/>
</dbReference>
<dbReference type="InterPro" id="IPR006527">
    <property type="entry name" value="F-box-assoc_dom_typ1"/>
</dbReference>
<dbReference type="InterPro" id="IPR036047">
    <property type="entry name" value="F-box-like_dom_sf"/>
</dbReference>
<dbReference type="Pfam" id="PF00646">
    <property type="entry name" value="F-box"/>
    <property type="match status" value="1"/>
</dbReference>
<dbReference type="Pfam" id="PF07734">
    <property type="entry name" value="FBA_1"/>
    <property type="match status" value="1"/>
</dbReference>
<evidence type="ECO:0000313" key="2">
    <source>
        <dbReference type="EMBL" id="KAK9937929.1"/>
    </source>
</evidence>
<name>A0AAW1XMW7_RUBAR</name>
<reference evidence="2 3" key="1">
    <citation type="journal article" date="2023" name="G3 (Bethesda)">
        <title>A chromosome-length genome assembly and annotation of blackberry (Rubus argutus, cv. 'Hillquist').</title>
        <authorList>
            <person name="Bruna T."/>
            <person name="Aryal R."/>
            <person name="Dudchenko O."/>
            <person name="Sargent D.J."/>
            <person name="Mead D."/>
            <person name="Buti M."/>
            <person name="Cavallini A."/>
            <person name="Hytonen T."/>
            <person name="Andres J."/>
            <person name="Pham M."/>
            <person name="Weisz D."/>
            <person name="Mascagni F."/>
            <person name="Usai G."/>
            <person name="Natali L."/>
            <person name="Bassil N."/>
            <person name="Fernandez G.E."/>
            <person name="Lomsadze A."/>
            <person name="Armour M."/>
            <person name="Olukolu B."/>
            <person name="Poorten T."/>
            <person name="Britton C."/>
            <person name="Davik J."/>
            <person name="Ashrafi H."/>
            <person name="Aiden E.L."/>
            <person name="Borodovsky M."/>
            <person name="Worthington M."/>
        </authorList>
    </citation>
    <scope>NUCLEOTIDE SEQUENCE [LARGE SCALE GENOMIC DNA]</scope>
    <source>
        <strain evidence="2">PI 553951</strain>
    </source>
</reference>
<dbReference type="Gene3D" id="1.20.1280.50">
    <property type="match status" value="1"/>
</dbReference>
<dbReference type="SMART" id="SM00256">
    <property type="entry name" value="FBOX"/>
    <property type="match status" value="1"/>
</dbReference>
<dbReference type="SUPFAM" id="SSF81383">
    <property type="entry name" value="F-box domain"/>
    <property type="match status" value="1"/>
</dbReference>
<sequence length="432" mass="48706">MWGEDCYEGKSVLSPSSASKFCLAFTDLVINWVKSIPEEIIPNILIRLPIKSLIKFTSVCKSWRSTIKDPSFIRTHLTRTHNFNDQNATHLLLLHTVSSEGTFNQKGRLSIVGFNEDPYSLHYDNSACNQYCKVEFPIGLKQTMENLCFRVAGSCDGLVLLADDLGHYAYNFVIWNPSIRKYVTLPKPFVRFSTHGRYDGSVGLGYDAIGNDYKVVRLTRLLDQPNEGATTLVQVYSLAKGTWGMLRALPPCIVPGCLFTAPFVNGALHWLAMRWMIDRFSCFVVAFDVGNGSHREIMFPDFQQGRVLISGRLEMRLSVSGDGKSIALFVRCKTQSHCFLDIWVMKEYCVEKSWTKLMILTPQGPNRSLPDAVCFRRTGDVVLILEDSRELVSLDIVNKQFKILGISGGEVCSVDSYEESLVLLDRKDAVSY</sequence>
<evidence type="ECO:0000313" key="3">
    <source>
        <dbReference type="Proteomes" id="UP001457282"/>
    </source>
</evidence>
<dbReference type="CDD" id="cd22157">
    <property type="entry name" value="F-box_AtFBW1-like"/>
    <property type="match status" value="1"/>
</dbReference>
<dbReference type="EMBL" id="JBEDUW010000003">
    <property type="protein sequence ID" value="KAK9937929.1"/>
    <property type="molecule type" value="Genomic_DNA"/>
</dbReference>
<keyword evidence="3" id="KW-1185">Reference proteome</keyword>
<comment type="caution">
    <text evidence="2">The sequence shown here is derived from an EMBL/GenBank/DDBJ whole genome shotgun (WGS) entry which is preliminary data.</text>
</comment>
<evidence type="ECO:0000259" key="1">
    <source>
        <dbReference type="PROSITE" id="PS50181"/>
    </source>
</evidence>
<dbReference type="Proteomes" id="UP001457282">
    <property type="component" value="Unassembled WGS sequence"/>
</dbReference>
<feature type="domain" description="F-box" evidence="1">
    <location>
        <begin position="30"/>
        <end position="76"/>
    </location>
</feature>
<dbReference type="PANTHER" id="PTHR31672:SF10">
    <property type="entry name" value="F-BOX DOMAIN-CONTAINING PROTEIN"/>
    <property type="match status" value="1"/>
</dbReference>
<gene>
    <name evidence="2" type="ORF">M0R45_014694</name>
</gene>
<dbReference type="NCBIfam" id="TIGR01640">
    <property type="entry name" value="F_box_assoc_1"/>
    <property type="match status" value="1"/>
</dbReference>
<dbReference type="InterPro" id="IPR050796">
    <property type="entry name" value="SCF_F-box_component"/>
</dbReference>
<organism evidence="2 3">
    <name type="scientific">Rubus argutus</name>
    <name type="common">Southern blackberry</name>
    <dbReference type="NCBI Taxonomy" id="59490"/>
    <lineage>
        <taxon>Eukaryota</taxon>
        <taxon>Viridiplantae</taxon>
        <taxon>Streptophyta</taxon>
        <taxon>Embryophyta</taxon>
        <taxon>Tracheophyta</taxon>
        <taxon>Spermatophyta</taxon>
        <taxon>Magnoliopsida</taxon>
        <taxon>eudicotyledons</taxon>
        <taxon>Gunneridae</taxon>
        <taxon>Pentapetalae</taxon>
        <taxon>rosids</taxon>
        <taxon>fabids</taxon>
        <taxon>Rosales</taxon>
        <taxon>Rosaceae</taxon>
        <taxon>Rosoideae</taxon>
        <taxon>Rosoideae incertae sedis</taxon>
        <taxon>Rubus</taxon>
    </lineage>
</organism>
<protein>
    <recommendedName>
        <fullName evidence="1">F-box domain-containing protein</fullName>
    </recommendedName>
</protein>
<dbReference type="InterPro" id="IPR001810">
    <property type="entry name" value="F-box_dom"/>
</dbReference>
<dbReference type="PROSITE" id="PS50181">
    <property type="entry name" value="FBOX"/>
    <property type="match status" value="1"/>
</dbReference>